<keyword evidence="5" id="KW-0406">Ion transport</keyword>
<accession>A0A067FGU0</accession>
<protein>
    <recommendedName>
        <fullName evidence="9">Cation/H+ exchanger domain-containing protein</fullName>
    </recommendedName>
</protein>
<evidence type="ECO:0000256" key="6">
    <source>
        <dbReference type="SAM" id="Phobius"/>
    </source>
</evidence>
<dbReference type="EMBL" id="KK784903">
    <property type="protein sequence ID" value="KDO65355.1"/>
    <property type="molecule type" value="Genomic_DNA"/>
</dbReference>
<organism evidence="7 8">
    <name type="scientific">Citrus sinensis</name>
    <name type="common">Sweet orange</name>
    <name type="synonym">Citrus aurantium var. sinensis</name>
    <dbReference type="NCBI Taxonomy" id="2711"/>
    <lineage>
        <taxon>Eukaryota</taxon>
        <taxon>Viridiplantae</taxon>
        <taxon>Streptophyta</taxon>
        <taxon>Embryophyta</taxon>
        <taxon>Tracheophyta</taxon>
        <taxon>Spermatophyta</taxon>
        <taxon>Magnoliopsida</taxon>
        <taxon>eudicotyledons</taxon>
        <taxon>Gunneridae</taxon>
        <taxon>Pentapetalae</taxon>
        <taxon>rosids</taxon>
        <taxon>malvids</taxon>
        <taxon>Sapindales</taxon>
        <taxon>Rutaceae</taxon>
        <taxon>Aurantioideae</taxon>
        <taxon>Citrus</taxon>
    </lineage>
</organism>
<dbReference type="PANTHER" id="PTHR16254:SF20">
    <property type="entry name" value="K(+) EFFLUX ANTIPORTER 5"/>
    <property type="match status" value="1"/>
</dbReference>
<evidence type="ECO:0000256" key="4">
    <source>
        <dbReference type="ARBA" id="ARBA00022729"/>
    </source>
</evidence>
<evidence type="ECO:0000256" key="3">
    <source>
        <dbReference type="ARBA" id="ARBA00022449"/>
    </source>
</evidence>
<reference evidence="7 8" key="1">
    <citation type="submission" date="2014-04" db="EMBL/GenBank/DDBJ databases">
        <authorList>
            <consortium name="International Citrus Genome Consortium"/>
            <person name="Gmitter F."/>
            <person name="Chen C."/>
            <person name="Farmerie W."/>
            <person name="Harkins T."/>
            <person name="Desany B."/>
            <person name="Mohiuddin M."/>
            <person name="Kodira C."/>
            <person name="Borodovsky M."/>
            <person name="Lomsadze A."/>
            <person name="Burns P."/>
            <person name="Jenkins J."/>
            <person name="Prochnik S."/>
            <person name="Shu S."/>
            <person name="Chapman J."/>
            <person name="Pitluck S."/>
            <person name="Schmutz J."/>
            <person name="Rokhsar D."/>
        </authorList>
    </citation>
    <scope>NUCLEOTIDE SEQUENCE</scope>
</reference>
<evidence type="ECO:0000256" key="5">
    <source>
        <dbReference type="ARBA" id="ARBA00023065"/>
    </source>
</evidence>
<dbReference type="AlphaFoldDB" id="A0A067FGU0"/>
<gene>
    <name evidence="7" type="ORF">CISIN_1g0099512mg</name>
</gene>
<feature type="non-terminal residue" evidence="7">
    <location>
        <position position="160"/>
    </location>
</feature>
<evidence type="ECO:0000313" key="7">
    <source>
        <dbReference type="EMBL" id="KDO65355.1"/>
    </source>
</evidence>
<dbReference type="GO" id="GO:0015386">
    <property type="term" value="F:potassium:proton antiporter activity"/>
    <property type="evidence" value="ECO:0007669"/>
    <property type="project" value="InterPro"/>
</dbReference>
<dbReference type="InterPro" id="IPR045158">
    <property type="entry name" value="KEA4/5/6-like"/>
</dbReference>
<keyword evidence="2" id="KW-0813">Transport</keyword>
<dbReference type="Proteomes" id="UP000027120">
    <property type="component" value="Unassembled WGS sequence"/>
</dbReference>
<keyword evidence="6" id="KW-0472">Membrane</keyword>
<dbReference type="InterPro" id="IPR038770">
    <property type="entry name" value="Na+/solute_symporter_sf"/>
</dbReference>
<feature type="transmembrane region" description="Helical" evidence="6">
    <location>
        <begin position="111"/>
        <end position="130"/>
    </location>
</feature>
<dbReference type="Gene3D" id="1.20.1530.20">
    <property type="match status" value="1"/>
</dbReference>
<sequence length="160" mass="17947">MINLVISCFRSNFPSYITLFLHCSLLCMSMLRHDYDFQAVLETVAKITHEKMKRNDTQEANGTRPFQFQDVFFSDQEDSDDEMTLIDKKDNVFVMSNKKSKYPVLQVDLRLISDLVVVIVSAAIGGIIFSCLGQPVIVGYLLAGSIIGPGGLKFISELVQ</sequence>
<evidence type="ECO:0000256" key="1">
    <source>
        <dbReference type="ARBA" id="ARBA00004141"/>
    </source>
</evidence>
<evidence type="ECO:0000256" key="2">
    <source>
        <dbReference type="ARBA" id="ARBA00022448"/>
    </source>
</evidence>
<keyword evidence="8" id="KW-1185">Reference proteome</keyword>
<name>A0A067FGU0_CITSI</name>
<keyword evidence="6" id="KW-1133">Transmembrane helix</keyword>
<keyword evidence="3" id="KW-0050">Antiport</keyword>
<dbReference type="GO" id="GO:0016020">
    <property type="term" value="C:membrane"/>
    <property type="evidence" value="ECO:0007669"/>
    <property type="project" value="UniProtKB-SubCell"/>
</dbReference>
<comment type="subcellular location">
    <subcellularLocation>
        <location evidence="1">Membrane</location>
        <topology evidence="1">Multi-pass membrane protein</topology>
    </subcellularLocation>
</comment>
<keyword evidence="4" id="KW-0732">Signal</keyword>
<proteinExistence type="predicted"/>
<keyword evidence="6" id="KW-0812">Transmembrane</keyword>
<dbReference type="PANTHER" id="PTHR16254">
    <property type="entry name" value="POTASSIUM/PROTON ANTIPORTER-RELATED"/>
    <property type="match status" value="1"/>
</dbReference>
<evidence type="ECO:0008006" key="9">
    <source>
        <dbReference type="Google" id="ProtNLM"/>
    </source>
</evidence>
<evidence type="ECO:0000313" key="8">
    <source>
        <dbReference type="Proteomes" id="UP000027120"/>
    </source>
</evidence>